<comment type="subcellular location">
    <subcellularLocation>
        <location evidence="1">Cytoplasm</location>
    </subcellularLocation>
</comment>
<evidence type="ECO:0000256" key="3">
    <source>
        <dbReference type="ARBA" id="ARBA00022490"/>
    </source>
</evidence>
<keyword evidence="3" id="KW-0963">Cytoplasm</keyword>
<evidence type="ECO:0000256" key="2">
    <source>
        <dbReference type="ARBA" id="ARBA00009374"/>
    </source>
</evidence>
<name>A0AAQ3JW86_9LILI</name>
<dbReference type="InterPro" id="IPR007650">
    <property type="entry name" value="Zf-FLZ_dom"/>
</dbReference>
<evidence type="ECO:0000256" key="6">
    <source>
        <dbReference type="SAM" id="MobiDB-lite"/>
    </source>
</evidence>
<evidence type="ECO:0000313" key="9">
    <source>
        <dbReference type="Proteomes" id="UP001327560"/>
    </source>
</evidence>
<dbReference type="GO" id="GO:0046872">
    <property type="term" value="F:metal ion binding"/>
    <property type="evidence" value="ECO:0007669"/>
    <property type="project" value="UniProtKB-KW"/>
</dbReference>
<evidence type="ECO:0000259" key="7">
    <source>
        <dbReference type="PROSITE" id="PS51795"/>
    </source>
</evidence>
<dbReference type="PANTHER" id="PTHR33059">
    <property type="entry name" value="FCS-LIKE ZINC FINGER 5"/>
    <property type="match status" value="1"/>
</dbReference>
<protein>
    <recommendedName>
        <fullName evidence="7">FLZ-type domain-containing protein</fullName>
    </recommendedName>
</protein>
<organism evidence="8 9">
    <name type="scientific">Canna indica</name>
    <name type="common">Indian-shot</name>
    <dbReference type="NCBI Taxonomy" id="4628"/>
    <lineage>
        <taxon>Eukaryota</taxon>
        <taxon>Viridiplantae</taxon>
        <taxon>Streptophyta</taxon>
        <taxon>Embryophyta</taxon>
        <taxon>Tracheophyta</taxon>
        <taxon>Spermatophyta</taxon>
        <taxon>Magnoliopsida</taxon>
        <taxon>Liliopsida</taxon>
        <taxon>Zingiberales</taxon>
        <taxon>Cannaceae</taxon>
        <taxon>Canna</taxon>
    </lineage>
</organism>
<gene>
    <name evidence="8" type="ORF">Cni_G04976</name>
</gene>
<dbReference type="PANTHER" id="PTHR33059:SF2">
    <property type="entry name" value="OS09G0367900 PROTEIN"/>
    <property type="match status" value="1"/>
</dbReference>
<reference evidence="8 9" key="1">
    <citation type="submission" date="2023-10" db="EMBL/GenBank/DDBJ databases">
        <title>Chromosome-scale genome assembly provides insights into flower coloration mechanisms of Canna indica.</title>
        <authorList>
            <person name="Li C."/>
        </authorList>
    </citation>
    <scope>NUCLEOTIDE SEQUENCE [LARGE SCALE GENOMIC DNA]</scope>
    <source>
        <tissue evidence="8">Flower</tissue>
    </source>
</reference>
<feature type="region of interest" description="Disordered" evidence="6">
    <location>
        <begin position="158"/>
        <end position="180"/>
    </location>
</feature>
<dbReference type="Proteomes" id="UP001327560">
    <property type="component" value="Chromosome 2"/>
</dbReference>
<dbReference type="Pfam" id="PF04570">
    <property type="entry name" value="zf-FLZ"/>
    <property type="match status" value="1"/>
</dbReference>
<feature type="domain" description="FLZ-type" evidence="7">
    <location>
        <begin position="107"/>
        <end position="151"/>
    </location>
</feature>
<keyword evidence="4" id="KW-0479">Metal-binding</keyword>
<dbReference type="GO" id="GO:0005737">
    <property type="term" value="C:cytoplasm"/>
    <property type="evidence" value="ECO:0007669"/>
    <property type="project" value="UniProtKB-SubCell"/>
</dbReference>
<dbReference type="EMBL" id="CP136891">
    <property type="protein sequence ID" value="WOK96269.1"/>
    <property type="molecule type" value="Genomic_DNA"/>
</dbReference>
<dbReference type="AlphaFoldDB" id="A0AAQ3JW86"/>
<feature type="zinc finger region" description="FLZ-type" evidence="5">
    <location>
        <begin position="107"/>
        <end position="151"/>
    </location>
</feature>
<proteinExistence type="inferred from homology"/>
<comment type="similarity">
    <text evidence="2">Belongs to the FLZ family.</text>
</comment>
<dbReference type="PROSITE" id="PS51795">
    <property type="entry name" value="ZF_FLZ"/>
    <property type="match status" value="1"/>
</dbReference>
<keyword evidence="9" id="KW-1185">Reference proteome</keyword>
<evidence type="ECO:0000256" key="4">
    <source>
        <dbReference type="ARBA" id="ARBA00022723"/>
    </source>
</evidence>
<accession>A0AAQ3JW86</accession>
<sequence length="180" mass="19945">MLFRKRPRAPMRRTTSMTEFAAEVEAPRPSDQVGTDRHGHHFQGHLLQLQRSQRQAAEILVPVSQIMGSGGADWMDAGYYLAAVVPRGGGVDRRRNSGDFAVVETAPFLRACGLCKRRLGPGRDTFMYRGDIAFCSLECRQLHINQEEWKEKCLLTSMKDTSPSSDASDKSDTGETVAAA</sequence>
<evidence type="ECO:0000256" key="1">
    <source>
        <dbReference type="ARBA" id="ARBA00004496"/>
    </source>
</evidence>
<evidence type="ECO:0000313" key="8">
    <source>
        <dbReference type="EMBL" id="WOK96269.1"/>
    </source>
</evidence>
<evidence type="ECO:0000256" key="5">
    <source>
        <dbReference type="PROSITE-ProRule" id="PRU01131"/>
    </source>
</evidence>